<feature type="compositionally biased region" description="Basic residues" evidence="1">
    <location>
        <begin position="11"/>
        <end position="30"/>
    </location>
</feature>
<evidence type="ECO:0000313" key="2">
    <source>
        <dbReference type="EMBL" id="KAF2687342.1"/>
    </source>
</evidence>
<sequence>MGPQQLGETTRRHRPSVGRRSRPLRPRYRTATRAPAATAKTWRGWAAGWHWPPSTRPRRRCGGCGRHHHMRSRRLPRRGQIFDRDSVLMRSTCLARAPSSPLPASPSPSSASRLRPCRFLAIGGTYLGASSGRRRQRRGRSWRWPRLHDLRSLRVLW</sequence>
<name>A0A6G1J9Y7_9PLEO</name>
<dbReference type="Proteomes" id="UP000799291">
    <property type="component" value="Unassembled WGS sequence"/>
</dbReference>
<organism evidence="2 3">
    <name type="scientific">Lentithecium fluviatile CBS 122367</name>
    <dbReference type="NCBI Taxonomy" id="1168545"/>
    <lineage>
        <taxon>Eukaryota</taxon>
        <taxon>Fungi</taxon>
        <taxon>Dikarya</taxon>
        <taxon>Ascomycota</taxon>
        <taxon>Pezizomycotina</taxon>
        <taxon>Dothideomycetes</taxon>
        <taxon>Pleosporomycetidae</taxon>
        <taxon>Pleosporales</taxon>
        <taxon>Massarineae</taxon>
        <taxon>Lentitheciaceae</taxon>
        <taxon>Lentithecium</taxon>
    </lineage>
</organism>
<reference evidence="2" key="1">
    <citation type="journal article" date="2020" name="Stud. Mycol.">
        <title>101 Dothideomycetes genomes: a test case for predicting lifestyles and emergence of pathogens.</title>
        <authorList>
            <person name="Haridas S."/>
            <person name="Albert R."/>
            <person name="Binder M."/>
            <person name="Bloem J."/>
            <person name="Labutti K."/>
            <person name="Salamov A."/>
            <person name="Andreopoulos B."/>
            <person name="Baker S."/>
            <person name="Barry K."/>
            <person name="Bills G."/>
            <person name="Bluhm B."/>
            <person name="Cannon C."/>
            <person name="Castanera R."/>
            <person name="Culley D."/>
            <person name="Daum C."/>
            <person name="Ezra D."/>
            <person name="Gonzalez J."/>
            <person name="Henrissat B."/>
            <person name="Kuo A."/>
            <person name="Liang C."/>
            <person name="Lipzen A."/>
            <person name="Lutzoni F."/>
            <person name="Magnuson J."/>
            <person name="Mondo S."/>
            <person name="Nolan M."/>
            <person name="Ohm R."/>
            <person name="Pangilinan J."/>
            <person name="Park H.-J."/>
            <person name="Ramirez L."/>
            <person name="Alfaro M."/>
            <person name="Sun H."/>
            <person name="Tritt A."/>
            <person name="Yoshinaga Y."/>
            <person name="Zwiers L.-H."/>
            <person name="Turgeon B."/>
            <person name="Goodwin S."/>
            <person name="Spatafora J."/>
            <person name="Crous P."/>
            <person name="Grigoriev I."/>
        </authorList>
    </citation>
    <scope>NUCLEOTIDE SEQUENCE</scope>
    <source>
        <strain evidence="2">CBS 122367</strain>
    </source>
</reference>
<accession>A0A6G1J9Y7</accession>
<evidence type="ECO:0000256" key="1">
    <source>
        <dbReference type="SAM" id="MobiDB-lite"/>
    </source>
</evidence>
<protein>
    <submittedName>
        <fullName evidence="2">Uncharacterized protein</fullName>
    </submittedName>
</protein>
<keyword evidence="3" id="KW-1185">Reference proteome</keyword>
<feature type="region of interest" description="Disordered" evidence="1">
    <location>
        <begin position="56"/>
        <end position="79"/>
    </location>
</feature>
<evidence type="ECO:0000313" key="3">
    <source>
        <dbReference type="Proteomes" id="UP000799291"/>
    </source>
</evidence>
<proteinExistence type="predicted"/>
<feature type="region of interest" description="Disordered" evidence="1">
    <location>
        <begin position="1"/>
        <end position="37"/>
    </location>
</feature>
<feature type="compositionally biased region" description="Basic residues" evidence="1">
    <location>
        <begin position="56"/>
        <end position="77"/>
    </location>
</feature>
<gene>
    <name evidence="2" type="ORF">K458DRAFT_189321</name>
</gene>
<dbReference type="EMBL" id="MU005575">
    <property type="protein sequence ID" value="KAF2687342.1"/>
    <property type="molecule type" value="Genomic_DNA"/>
</dbReference>
<dbReference type="AlphaFoldDB" id="A0A6G1J9Y7"/>